<protein>
    <submittedName>
        <fullName evidence="1">Uncharacterized protein</fullName>
    </submittedName>
</protein>
<sequence>MGILALLAKAEEQLRKRDKKCKIRFDAREMSLQQELAQREELWKRNVQELKTERNLVCEEPLKNEEEWKEKESETMVLVKYISFLSLFADWKEHHAVKKK</sequence>
<reference evidence="1 2" key="1">
    <citation type="submission" date="2019-02" db="EMBL/GenBank/DDBJ databases">
        <title>Opniocepnalus argus genome.</title>
        <authorList>
            <person name="Zhou C."/>
            <person name="Xiao S."/>
        </authorList>
    </citation>
    <scope>NUCLEOTIDE SEQUENCE [LARGE SCALE GENOMIC DNA]</scope>
    <source>
        <strain evidence="1">OARG1902GOOAL</strain>
        <tissue evidence="1">Muscle</tissue>
    </source>
</reference>
<proteinExistence type="predicted"/>
<keyword evidence="2" id="KW-1185">Reference proteome</keyword>
<evidence type="ECO:0000313" key="2">
    <source>
        <dbReference type="Proteomes" id="UP000503349"/>
    </source>
</evidence>
<organism evidence="1 2">
    <name type="scientific">Channa argus</name>
    <name type="common">Northern snakehead</name>
    <name type="synonym">Ophicephalus argus</name>
    <dbReference type="NCBI Taxonomy" id="215402"/>
    <lineage>
        <taxon>Eukaryota</taxon>
        <taxon>Metazoa</taxon>
        <taxon>Chordata</taxon>
        <taxon>Craniata</taxon>
        <taxon>Vertebrata</taxon>
        <taxon>Euteleostomi</taxon>
        <taxon>Actinopterygii</taxon>
        <taxon>Neopterygii</taxon>
        <taxon>Teleostei</taxon>
        <taxon>Neoteleostei</taxon>
        <taxon>Acanthomorphata</taxon>
        <taxon>Anabantaria</taxon>
        <taxon>Anabantiformes</taxon>
        <taxon>Channoidei</taxon>
        <taxon>Channidae</taxon>
        <taxon>Channa</taxon>
    </lineage>
</organism>
<evidence type="ECO:0000313" key="1">
    <source>
        <dbReference type="EMBL" id="KAF3687221.1"/>
    </source>
</evidence>
<dbReference type="Proteomes" id="UP000503349">
    <property type="component" value="Chromosome 3"/>
</dbReference>
<dbReference type="AlphaFoldDB" id="A0A6G1PA98"/>
<reference evidence="2" key="2">
    <citation type="submission" date="2019-02" db="EMBL/GenBank/DDBJ databases">
        <title>Opniocepnalus argus Var Kimnra genome.</title>
        <authorList>
            <person name="Zhou C."/>
            <person name="Xiao S."/>
        </authorList>
    </citation>
    <scope>NUCLEOTIDE SEQUENCE [LARGE SCALE GENOMIC DNA]</scope>
</reference>
<accession>A0A6G1PA98</accession>
<name>A0A6G1PA98_CHAAH</name>
<dbReference type="EMBL" id="CM015714">
    <property type="protein sequence ID" value="KAF3687221.1"/>
    <property type="molecule type" value="Genomic_DNA"/>
</dbReference>
<gene>
    <name evidence="1" type="ORF">EXN66_Car002893</name>
</gene>